<evidence type="ECO:0000313" key="1">
    <source>
        <dbReference type="EMBL" id="GAH92163.1"/>
    </source>
</evidence>
<gene>
    <name evidence="1" type="ORF">S03H2_71576</name>
</gene>
<feature type="non-terminal residue" evidence="1">
    <location>
        <position position="41"/>
    </location>
</feature>
<accession>X1LDF2</accession>
<dbReference type="EMBL" id="BARU01047972">
    <property type="protein sequence ID" value="GAH92163.1"/>
    <property type="molecule type" value="Genomic_DNA"/>
</dbReference>
<sequence>MENKDDESVKKEICIIAKDQKSKPPYNIIGQCEISHSEWDA</sequence>
<organism evidence="1">
    <name type="scientific">marine sediment metagenome</name>
    <dbReference type="NCBI Taxonomy" id="412755"/>
    <lineage>
        <taxon>unclassified sequences</taxon>
        <taxon>metagenomes</taxon>
        <taxon>ecological metagenomes</taxon>
    </lineage>
</organism>
<comment type="caution">
    <text evidence="1">The sequence shown here is derived from an EMBL/GenBank/DDBJ whole genome shotgun (WGS) entry which is preliminary data.</text>
</comment>
<dbReference type="AlphaFoldDB" id="X1LDF2"/>
<reference evidence="1" key="1">
    <citation type="journal article" date="2014" name="Front. Microbiol.">
        <title>High frequency of phylogenetically diverse reductive dehalogenase-homologous genes in deep subseafloor sedimentary metagenomes.</title>
        <authorList>
            <person name="Kawai M."/>
            <person name="Futagami T."/>
            <person name="Toyoda A."/>
            <person name="Takaki Y."/>
            <person name="Nishi S."/>
            <person name="Hori S."/>
            <person name="Arai W."/>
            <person name="Tsubouchi T."/>
            <person name="Morono Y."/>
            <person name="Uchiyama I."/>
            <person name="Ito T."/>
            <person name="Fujiyama A."/>
            <person name="Inagaki F."/>
            <person name="Takami H."/>
        </authorList>
    </citation>
    <scope>NUCLEOTIDE SEQUENCE</scope>
    <source>
        <strain evidence="1">Expedition CK06-06</strain>
    </source>
</reference>
<proteinExistence type="predicted"/>
<protein>
    <submittedName>
        <fullName evidence="1">Uncharacterized protein</fullName>
    </submittedName>
</protein>
<name>X1LDF2_9ZZZZ</name>